<dbReference type="PANTHER" id="PTHR42831">
    <property type="entry name" value="FE-S PROTEIN MATURATION AUXILIARY FACTOR YITW"/>
    <property type="match status" value="1"/>
</dbReference>
<name>A0A0F3RS63_9LACO</name>
<dbReference type="InterPro" id="IPR034904">
    <property type="entry name" value="FSCA_dom_sf"/>
</dbReference>
<dbReference type="Pfam" id="PF01883">
    <property type="entry name" value="FeS_assembly_P"/>
    <property type="match status" value="1"/>
</dbReference>
<keyword evidence="2" id="KW-0808">Transferase</keyword>
<evidence type="ECO:0000313" key="3">
    <source>
        <dbReference type="Proteomes" id="UP000033491"/>
    </source>
</evidence>
<dbReference type="SUPFAM" id="SSF117916">
    <property type="entry name" value="Fe-S cluster assembly (FSCA) domain-like"/>
    <property type="match status" value="1"/>
</dbReference>
<comment type="caution">
    <text evidence="2">The sequence shown here is derived from an EMBL/GenBank/DDBJ whole genome shotgun (WGS) entry which is preliminary data.</text>
</comment>
<feature type="domain" description="MIP18 family-like" evidence="1">
    <location>
        <begin position="14"/>
        <end position="86"/>
    </location>
</feature>
<keyword evidence="2" id="KW-0489">Methyltransferase</keyword>
<dbReference type="STRING" id="216463.VC81_06600"/>
<organism evidence="2 3">
    <name type="scientific">Levilactobacillus spicheri</name>
    <dbReference type="NCBI Taxonomy" id="216463"/>
    <lineage>
        <taxon>Bacteria</taxon>
        <taxon>Bacillati</taxon>
        <taxon>Bacillota</taxon>
        <taxon>Bacilli</taxon>
        <taxon>Lactobacillales</taxon>
        <taxon>Lactobacillaceae</taxon>
        <taxon>Levilactobacillus</taxon>
    </lineage>
</organism>
<dbReference type="GO" id="GO:0032259">
    <property type="term" value="P:methylation"/>
    <property type="evidence" value="ECO:0007669"/>
    <property type="project" value="UniProtKB-KW"/>
</dbReference>
<dbReference type="PATRIC" id="fig|216463.3.peg.419"/>
<protein>
    <submittedName>
        <fullName evidence="2">DNA methyltransferase</fullName>
    </submittedName>
</protein>
<gene>
    <name evidence="2" type="ORF">VC81_06600</name>
</gene>
<dbReference type="InterPro" id="IPR052339">
    <property type="entry name" value="Fe-S_Maturation_MIP18"/>
</dbReference>
<dbReference type="GO" id="GO:0008168">
    <property type="term" value="F:methyltransferase activity"/>
    <property type="evidence" value="ECO:0007669"/>
    <property type="project" value="UniProtKB-KW"/>
</dbReference>
<dbReference type="AlphaFoldDB" id="A0A0F3RS63"/>
<sequence>MASQVGIATKNALEDQVIEQLGTVIDPELQIDIVNLGLIYGIDVSDEGVCTLSMTLTTMGCPIGNLLADTIRETVLGVDGVHQCNIDLVWEPAWDIDRMSRYAKVALGLHD</sequence>
<reference evidence="2 3" key="1">
    <citation type="submission" date="2015-03" db="EMBL/GenBank/DDBJ databases">
        <authorList>
            <person name="Zheng J."/>
            <person name="Ganezle M."/>
        </authorList>
    </citation>
    <scope>NUCLEOTIDE SEQUENCE [LARGE SCALE GENOMIC DNA]</scope>
    <source>
        <strain evidence="2 3">LP38</strain>
    </source>
</reference>
<dbReference type="RefSeq" id="WP_045807288.1">
    <property type="nucleotide sequence ID" value="NZ_JZCR01000015.1"/>
</dbReference>
<dbReference type="EMBL" id="JZCR01000015">
    <property type="protein sequence ID" value="KJW12750.1"/>
    <property type="molecule type" value="Genomic_DNA"/>
</dbReference>
<evidence type="ECO:0000259" key="1">
    <source>
        <dbReference type="Pfam" id="PF01883"/>
    </source>
</evidence>
<dbReference type="Gene3D" id="3.30.300.130">
    <property type="entry name" value="Fe-S cluster assembly (FSCA)"/>
    <property type="match status" value="1"/>
</dbReference>
<dbReference type="PANTHER" id="PTHR42831:SF1">
    <property type="entry name" value="FE-S PROTEIN MATURATION AUXILIARY FACTOR YITW"/>
    <property type="match status" value="1"/>
</dbReference>
<dbReference type="InterPro" id="IPR002744">
    <property type="entry name" value="MIP18-like"/>
</dbReference>
<evidence type="ECO:0000313" key="2">
    <source>
        <dbReference type="EMBL" id="KJW12750.1"/>
    </source>
</evidence>
<dbReference type="OrthoDB" id="9805360at2"/>
<proteinExistence type="predicted"/>
<dbReference type="Proteomes" id="UP000033491">
    <property type="component" value="Unassembled WGS sequence"/>
</dbReference>
<accession>A0A0F3RS63</accession>